<reference evidence="2" key="1">
    <citation type="submission" date="2025-08" db="UniProtKB">
        <authorList>
            <consortium name="RefSeq"/>
        </authorList>
    </citation>
    <scope>IDENTIFICATION</scope>
</reference>
<evidence type="ECO:0000313" key="1">
    <source>
        <dbReference type="Proteomes" id="UP000694863"/>
    </source>
</evidence>
<proteinExistence type="predicted"/>
<protein>
    <submittedName>
        <fullName evidence="2">IQ domain-containing protein H-like</fullName>
    </submittedName>
</protein>
<dbReference type="Proteomes" id="UP000694863">
    <property type="component" value="Unplaced"/>
</dbReference>
<sequence>MGLRMHIEKYLDVVNQHVLTTPVPNESLYSPQASKWQLPDILNQKAFIFPLHPGDKLWLPQKQHSSSPQIFRRAQAF</sequence>
<organism evidence="1 2">
    <name type="scientific">Echinops telfairi</name>
    <name type="common">Lesser hedgehog tenrec</name>
    <dbReference type="NCBI Taxonomy" id="9371"/>
    <lineage>
        <taxon>Eukaryota</taxon>
        <taxon>Metazoa</taxon>
        <taxon>Chordata</taxon>
        <taxon>Craniata</taxon>
        <taxon>Vertebrata</taxon>
        <taxon>Euteleostomi</taxon>
        <taxon>Mammalia</taxon>
        <taxon>Eutheria</taxon>
        <taxon>Afrotheria</taxon>
        <taxon>Tenrecidae</taxon>
        <taxon>Tenrecinae</taxon>
        <taxon>Echinops</taxon>
    </lineage>
</organism>
<keyword evidence="1" id="KW-1185">Reference proteome</keyword>
<name>A0AC55CQW2_ECHTE</name>
<evidence type="ECO:0000313" key="2">
    <source>
        <dbReference type="RefSeq" id="XP_045141730.1"/>
    </source>
</evidence>
<gene>
    <name evidence="2" type="primary">LOC115874031</name>
</gene>
<dbReference type="RefSeq" id="XP_045141730.1">
    <property type="nucleotide sequence ID" value="XM_045285795.1"/>
</dbReference>
<accession>A0AC55CQW2</accession>